<dbReference type="InterPro" id="IPR018062">
    <property type="entry name" value="HTH_AraC-typ_CS"/>
</dbReference>
<feature type="transmembrane region" description="Helical" evidence="4">
    <location>
        <begin position="90"/>
        <end position="110"/>
    </location>
</feature>
<dbReference type="PROSITE" id="PS00041">
    <property type="entry name" value="HTH_ARAC_FAMILY_1"/>
    <property type="match status" value="1"/>
</dbReference>
<dbReference type="OrthoDB" id="1007602at2"/>
<accession>A0A437PPV9</accession>
<feature type="transmembrane region" description="Helical" evidence="4">
    <location>
        <begin position="144"/>
        <end position="164"/>
    </location>
</feature>
<dbReference type="GO" id="GO:0043565">
    <property type="term" value="F:sequence-specific DNA binding"/>
    <property type="evidence" value="ECO:0007669"/>
    <property type="project" value="InterPro"/>
</dbReference>
<organism evidence="6 7">
    <name type="scientific">Sandaracinomonas limnophila</name>
    <dbReference type="NCBI Taxonomy" id="1862386"/>
    <lineage>
        <taxon>Bacteria</taxon>
        <taxon>Pseudomonadati</taxon>
        <taxon>Bacteroidota</taxon>
        <taxon>Cytophagia</taxon>
        <taxon>Cytophagales</taxon>
        <taxon>Flectobacillaceae</taxon>
        <taxon>Sandaracinomonas</taxon>
    </lineage>
</organism>
<evidence type="ECO:0000313" key="7">
    <source>
        <dbReference type="Proteomes" id="UP000282832"/>
    </source>
</evidence>
<dbReference type="PANTHER" id="PTHR43280:SF28">
    <property type="entry name" value="HTH-TYPE TRANSCRIPTIONAL ACTIVATOR RHAS"/>
    <property type="match status" value="1"/>
</dbReference>
<dbReference type="InterPro" id="IPR009057">
    <property type="entry name" value="Homeodomain-like_sf"/>
</dbReference>
<keyword evidence="4" id="KW-1133">Transmembrane helix</keyword>
<comment type="caution">
    <text evidence="6">The sequence shown here is derived from an EMBL/GenBank/DDBJ whole genome shotgun (WGS) entry which is preliminary data.</text>
</comment>
<dbReference type="SMART" id="SM00342">
    <property type="entry name" value="HTH_ARAC"/>
    <property type="match status" value="1"/>
</dbReference>
<feature type="transmembrane region" description="Helical" evidence="4">
    <location>
        <begin position="28"/>
        <end position="48"/>
    </location>
</feature>
<dbReference type="PROSITE" id="PS01124">
    <property type="entry name" value="HTH_ARAC_FAMILY_2"/>
    <property type="match status" value="1"/>
</dbReference>
<feature type="transmembrane region" description="Helical" evidence="4">
    <location>
        <begin position="6"/>
        <end position="21"/>
    </location>
</feature>
<dbReference type="RefSeq" id="WP_127804714.1">
    <property type="nucleotide sequence ID" value="NZ_SACY01000004.1"/>
</dbReference>
<dbReference type="EMBL" id="SACY01000004">
    <property type="protein sequence ID" value="RVU24134.1"/>
    <property type="molecule type" value="Genomic_DNA"/>
</dbReference>
<evidence type="ECO:0000313" key="6">
    <source>
        <dbReference type="EMBL" id="RVU24134.1"/>
    </source>
</evidence>
<keyword evidence="1" id="KW-0805">Transcription regulation</keyword>
<dbReference type="PANTHER" id="PTHR43280">
    <property type="entry name" value="ARAC-FAMILY TRANSCRIPTIONAL REGULATOR"/>
    <property type="match status" value="1"/>
</dbReference>
<proteinExistence type="predicted"/>
<keyword evidence="4" id="KW-0472">Membrane</keyword>
<dbReference type="Proteomes" id="UP000282832">
    <property type="component" value="Unassembled WGS sequence"/>
</dbReference>
<dbReference type="Gene3D" id="1.10.10.60">
    <property type="entry name" value="Homeodomain-like"/>
    <property type="match status" value="1"/>
</dbReference>
<evidence type="ECO:0000256" key="3">
    <source>
        <dbReference type="ARBA" id="ARBA00023163"/>
    </source>
</evidence>
<feature type="transmembrane region" description="Helical" evidence="4">
    <location>
        <begin position="54"/>
        <end position="78"/>
    </location>
</feature>
<feature type="domain" description="HTH araC/xylS-type" evidence="5">
    <location>
        <begin position="285"/>
        <end position="392"/>
    </location>
</feature>
<keyword evidence="2" id="KW-0238">DNA-binding</keyword>
<dbReference type="GO" id="GO:0003700">
    <property type="term" value="F:DNA-binding transcription factor activity"/>
    <property type="evidence" value="ECO:0007669"/>
    <property type="project" value="InterPro"/>
</dbReference>
<protein>
    <submittedName>
        <fullName evidence="6">AraC family transcriptional regulator</fullName>
    </submittedName>
</protein>
<dbReference type="AlphaFoldDB" id="A0A437PPV9"/>
<keyword evidence="7" id="KW-1185">Reference proteome</keyword>
<name>A0A437PPV9_9BACT</name>
<dbReference type="InterPro" id="IPR018060">
    <property type="entry name" value="HTH_AraC"/>
</dbReference>
<evidence type="ECO:0000256" key="2">
    <source>
        <dbReference type="ARBA" id="ARBA00023125"/>
    </source>
</evidence>
<feature type="transmembrane region" description="Helical" evidence="4">
    <location>
        <begin position="229"/>
        <end position="247"/>
    </location>
</feature>
<reference evidence="6 7" key="1">
    <citation type="submission" date="2019-01" db="EMBL/GenBank/DDBJ databases">
        <authorList>
            <person name="Chen W.-M."/>
        </authorList>
    </citation>
    <scope>NUCLEOTIDE SEQUENCE [LARGE SCALE GENOMIC DNA]</scope>
    <source>
        <strain evidence="6 7">FSY-15</strain>
    </source>
</reference>
<keyword evidence="3" id="KW-0804">Transcription</keyword>
<sequence>MEILAPVFGIFTSFILLYYLSSLNRSNIYLALFFLCCNLVVMVYFGLHYSKIEFWEGICFVHFLPLSFLLGPSLFFYIKYTLSNNKAFQPIDLLHLFPAVFVAINCLPFTTLPLEVKTRMAHEIVNYTEDYRLNFWWATFEQLLYGRSIHVMLYAVLSIVYFFWNKRQVLKAFGVLPSNHVIIQRWFFSLLFLQVLIAGTSLGHMITLYFKPFLILGIPSVELFSESHFFRICGGGFFIQNFILFLYPKILYGNISYSVDLEEENTFQKIKSSIAKPLKNGIETLEITNAIQQYLVTTPFIKKDFTLSQMSFDLKITERVLSTYFNKELNKTFGEWKNDLRINYACDLIENGMAQKITIEAISAEVGFVSRSKFIDAFKERKGVTPSTYIKERKSTGA</sequence>
<dbReference type="SUPFAM" id="SSF46689">
    <property type="entry name" value="Homeodomain-like"/>
    <property type="match status" value="1"/>
</dbReference>
<evidence type="ECO:0000256" key="1">
    <source>
        <dbReference type="ARBA" id="ARBA00023015"/>
    </source>
</evidence>
<evidence type="ECO:0000259" key="5">
    <source>
        <dbReference type="PROSITE" id="PS01124"/>
    </source>
</evidence>
<dbReference type="Pfam" id="PF12833">
    <property type="entry name" value="HTH_18"/>
    <property type="match status" value="1"/>
</dbReference>
<feature type="transmembrane region" description="Helical" evidence="4">
    <location>
        <begin position="185"/>
        <end position="209"/>
    </location>
</feature>
<gene>
    <name evidence="6" type="ORF">EOJ36_09410</name>
</gene>
<keyword evidence="4" id="KW-0812">Transmembrane</keyword>
<evidence type="ECO:0000256" key="4">
    <source>
        <dbReference type="SAM" id="Phobius"/>
    </source>
</evidence>